<accession>A0A1C4AD74</accession>
<dbReference type="Proteomes" id="UP000242818">
    <property type="component" value="Unassembled WGS sequence"/>
</dbReference>
<dbReference type="AlphaFoldDB" id="A0A1C4AD74"/>
<dbReference type="PROSITE" id="PS51257">
    <property type="entry name" value="PROKAR_LIPOPROTEIN"/>
    <property type="match status" value="1"/>
</dbReference>
<protein>
    <submittedName>
        <fullName evidence="1">Gluconate 2-dehydrogenase subunit 3</fullName>
    </submittedName>
</protein>
<dbReference type="OrthoDB" id="129242at2"/>
<dbReference type="STRING" id="1335309.GA0116948_10282"/>
<evidence type="ECO:0000313" key="1">
    <source>
        <dbReference type="EMBL" id="SCB92543.1"/>
    </source>
</evidence>
<keyword evidence="2" id="KW-1185">Reference proteome</keyword>
<reference evidence="1 2" key="1">
    <citation type="submission" date="2016-08" db="EMBL/GenBank/DDBJ databases">
        <authorList>
            <person name="Seilhamer J.J."/>
        </authorList>
    </citation>
    <scope>NUCLEOTIDE SEQUENCE [LARGE SCALE GENOMIC DNA]</scope>
    <source>
        <strain evidence="1 2">A37T2</strain>
    </source>
</reference>
<organism evidence="1 2">
    <name type="scientific">Chitinophaga costaii</name>
    <dbReference type="NCBI Taxonomy" id="1335309"/>
    <lineage>
        <taxon>Bacteria</taxon>
        <taxon>Pseudomonadati</taxon>
        <taxon>Bacteroidota</taxon>
        <taxon>Chitinophagia</taxon>
        <taxon>Chitinophagales</taxon>
        <taxon>Chitinophagaceae</taxon>
        <taxon>Chitinophaga</taxon>
    </lineage>
</organism>
<dbReference type="InterPro" id="IPR027056">
    <property type="entry name" value="Gluconate_2DH_su3"/>
</dbReference>
<dbReference type="RefSeq" id="WP_089709095.1">
    <property type="nucleotide sequence ID" value="NZ_FMAR01000002.1"/>
</dbReference>
<dbReference type="Pfam" id="PF13618">
    <property type="entry name" value="Gluconate_2-dh3"/>
    <property type="match status" value="1"/>
</dbReference>
<evidence type="ECO:0000313" key="2">
    <source>
        <dbReference type="Proteomes" id="UP000242818"/>
    </source>
</evidence>
<gene>
    <name evidence="1" type="ORF">GA0116948_10282</name>
</gene>
<proteinExistence type="predicted"/>
<name>A0A1C4AD74_9BACT</name>
<sequence>MDRRKSIKALLVGGAAVGTLMAACENPKKTDKKTAGADTGDKPTVYGRTAAEADRDAKLKGEKFFTDAEMATITVLADIIIPKDEHSGSASDAKVPAFIEFMAKDQPSHQIPLRGGLRWLDVQMASRFGKSFVECTQEQQIAMVELIAWPEKAAPELSQGVSFFNHLRDLTATGFYTTRIGINDLGYMGNTPNEWDGPPADVLAQYGLAYDEKYLPLYLKMEDRGKIMTWED</sequence>
<dbReference type="EMBL" id="FMAR01000002">
    <property type="protein sequence ID" value="SCB92543.1"/>
    <property type="molecule type" value="Genomic_DNA"/>
</dbReference>